<feature type="compositionally biased region" description="Acidic residues" evidence="1">
    <location>
        <begin position="130"/>
        <end position="140"/>
    </location>
</feature>
<dbReference type="EMBL" id="JAULSV010000004">
    <property type="protein sequence ID" value="KAK0645371.1"/>
    <property type="molecule type" value="Genomic_DNA"/>
</dbReference>
<organism evidence="2 3">
    <name type="scientific">Cercophora newfieldiana</name>
    <dbReference type="NCBI Taxonomy" id="92897"/>
    <lineage>
        <taxon>Eukaryota</taxon>
        <taxon>Fungi</taxon>
        <taxon>Dikarya</taxon>
        <taxon>Ascomycota</taxon>
        <taxon>Pezizomycotina</taxon>
        <taxon>Sordariomycetes</taxon>
        <taxon>Sordariomycetidae</taxon>
        <taxon>Sordariales</taxon>
        <taxon>Lasiosphaeriaceae</taxon>
        <taxon>Cercophora</taxon>
    </lineage>
</organism>
<feature type="compositionally biased region" description="Polar residues" evidence="1">
    <location>
        <begin position="141"/>
        <end position="153"/>
    </location>
</feature>
<feature type="compositionally biased region" description="Pro residues" evidence="1">
    <location>
        <begin position="10"/>
        <end position="19"/>
    </location>
</feature>
<evidence type="ECO:0000313" key="2">
    <source>
        <dbReference type="EMBL" id="KAK0645371.1"/>
    </source>
</evidence>
<keyword evidence="3" id="KW-1185">Reference proteome</keyword>
<gene>
    <name evidence="2" type="ORF">B0T16DRAFT_139464</name>
</gene>
<accession>A0AA39Y5D0</accession>
<comment type="caution">
    <text evidence="2">The sequence shown here is derived from an EMBL/GenBank/DDBJ whole genome shotgun (WGS) entry which is preliminary data.</text>
</comment>
<name>A0AA39Y5D0_9PEZI</name>
<evidence type="ECO:0000313" key="3">
    <source>
        <dbReference type="Proteomes" id="UP001174936"/>
    </source>
</evidence>
<dbReference type="Proteomes" id="UP001174936">
    <property type="component" value="Unassembled WGS sequence"/>
</dbReference>
<feature type="region of interest" description="Disordered" evidence="1">
    <location>
        <begin position="1"/>
        <end position="25"/>
    </location>
</feature>
<sequence length="299" mass="33648">MHHYSGISLPLPPQPPQAPSAPKIDKPNVGLVLDNTYTLSALVRHEPTRQERLYRVSCPDASADTCIFAMEFTLTNITPELRKSRRRHIRNFAKTKNVLKCTDDCGKKFIIYDLTPKQASRPGKGKSLDPELDDDDDDETTNGPMETGTGQLESQRDIVSDSMPQRVKQQTAAEEARRPGSLGKIIPGDDGTPKAQTPRRTRPRRGRRQAKKPPKPLCAPTRPQFYRDQPEGYLCEVSDSGEWAIESSDDDSDYDTMDEDLDENAQHALVISAKQSPLHSRFLHFEKTWDLKRLGLELG</sequence>
<reference evidence="2" key="1">
    <citation type="submission" date="2023-06" db="EMBL/GenBank/DDBJ databases">
        <title>Genome-scale phylogeny and comparative genomics of the fungal order Sordariales.</title>
        <authorList>
            <consortium name="Lawrence Berkeley National Laboratory"/>
            <person name="Hensen N."/>
            <person name="Bonometti L."/>
            <person name="Westerberg I."/>
            <person name="Brannstrom I.O."/>
            <person name="Guillou S."/>
            <person name="Cros-Aarteil S."/>
            <person name="Calhoun S."/>
            <person name="Haridas S."/>
            <person name="Kuo A."/>
            <person name="Mondo S."/>
            <person name="Pangilinan J."/>
            <person name="Riley R."/>
            <person name="Labutti K."/>
            <person name="Andreopoulos B."/>
            <person name="Lipzen A."/>
            <person name="Chen C."/>
            <person name="Yanf M."/>
            <person name="Daum C."/>
            <person name="Ng V."/>
            <person name="Clum A."/>
            <person name="Steindorff A."/>
            <person name="Ohm R."/>
            <person name="Martin F."/>
            <person name="Silar P."/>
            <person name="Natvig D."/>
            <person name="Lalanne C."/>
            <person name="Gautier V."/>
            <person name="Ament-Velasquez S.L."/>
            <person name="Kruys A."/>
            <person name="Hutchinson M.I."/>
            <person name="Powell A.J."/>
            <person name="Barry K."/>
            <person name="Miller A.N."/>
            <person name="Grigoriev I.V."/>
            <person name="Debuchy R."/>
            <person name="Gladieux P."/>
            <person name="Thoren M.H."/>
            <person name="Johannesson H."/>
        </authorList>
    </citation>
    <scope>NUCLEOTIDE SEQUENCE</scope>
    <source>
        <strain evidence="2">SMH2532-1</strain>
    </source>
</reference>
<feature type="region of interest" description="Disordered" evidence="1">
    <location>
        <begin position="117"/>
        <end position="225"/>
    </location>
</feature>
<protein>
    <submittedName>
        <fullName evidence="2">Uncharacterized protein</fullName>
    </submittedName>
</protein>
<evidence type="ECO:0000256" key="1">
    <source>
        <dbReference type="SAM" id="MobiDB-lite"/>
    </source>
</evidence>
<dbReference type="AlphaFoldDB" id="A0AA39Y5D0"/>
<feature type="compositionally biased region" description="Basic residues" evidence="1">
    <location>
        <begin position="197"/>
        <end position="214"/>
    </location>
</feature>
<proteinExistence type="predicted"/>